<proteinExistence type="predicted"/>
<accession>B0DC62</accession>
<dbReference type="InterPro" id="IPR049203">
    <property type="entry name" value="DUF6818"/>
</dbReference>
<dbReference type="RefSeq" id="XP_001881469.1">
    <property type="nucleotide sequence ID" value="XM_001881434.1"/>
</dbReference>
<name>B0DC62_LACBS</name>
<feature type="domain" description="DUF6818" evidence="2">
    <location>
        <begin position="75"/>
        <end position="150"/>
    </location>
</feature>
<dbReference type="PANTHER" id="PTHR34409">
    <property type="entry name" value="SET DOMAIN-CONTAINING PROTEIN"/>
    <property type="match status" value="1"/>
</dbReference>
<feature type="region of interest" description="Disordered" evidence="1">
    <location>
        <begin position="221"/>
        <end position="249"/>
    </location>
</feature>
<dbReference type="OrthoDB" id="99432at2759"/>
<evidence type="ECO:0000313" key="4">
    <source>
        <dbReference type="Proteomes" id="UP000001194"/>
    </source>
</evidence>
<dbReference type="PANTHER" id="PTHR34409:SF1">
    <property type="entry name" value="MYB-LIKE DOMAIN-CONTAINING PROTEIN"/>
    <property type="match status" value="1"/>
</dbReference>
<dbReference type="HOGENOM" id="CLU_973394_0_0_1"/>
<feature type="region of interest" description="Disordered" evidence="1">
    <location>
        <begin position="164"/>
        <end position="183"/>
    </location>
</feature>
<reference evidence="3 4" key="1">
    <citation type="journal article" date="2008" name="Nature">
        <title>The genome of Laccaria bicolor provides insights into mycorrhizal symbiosis.</title>
        <authorList>
            <person name="Martin F."/>
            <person name="Aerts A."/>
            <person name="Ahren D."/>
            <person name="Brun A."/>
            <person name="Danchin E.G.J."/>
            <person name="Duchaussoy F."/>
            <person name="Gibon J."/>
            <person name="Kohler A."/>
            <person name="Lindquist E."/>
            <person name="Pereda V."/>
            <person name="Salamov A."/>
            <person name="Shapiro H.J."/>
            <person name="Wuyts J."/>
            <person name="Blaudez D."/>
            <person name="Buee M."/>
            <person name="Brokstein P."/>
            <person name="Canbaeck B."/>
            <person name="Cohen D."/>
            <person name="Courty P.E."/>
            <person name="Coutinho P.M."/>
            <person name="Delaruelle C."/>
            <person name="Detter J.C."/>
            <person name="Deveau A."/>
            <person name="DiFazio S."/>
            <person name="Duplessis S."/>
            <person name="Fraissinet-Tachet L."/>
            <person name="Lucic E."/>
            <person name="Frey-Klett P."/>
            <person name="Fourrey C."/>
            <person name="Feussner I."/>
            <person name="Gay G."/>
            <person name="Grimwood J."/>
            <person name="Hoegger P.J."/>
            <person name="Jain P."/>
            <person name="Kilaru S."/>
            <person name="Labbe J."/>
            <person name="Lin Y.C."/>
            <person name="Legue V."/>
            <person name="Le Tacon F."/>
            <person name="Marmeisse R."/>
            <person name="Melayah D."/>
            <person name="Montanini B."/>
            <person name="Muratet M."/>
            <person name="Nehls U."/>
            <person name="Niculita-Hirzel H."/>
            <person name="Oudot-Le Secq M.P."/>
            <person name="Peter M."/>
            <person name="Quesneville H."/>
            <person name="Rajashekar B."/>
            <person name="Reich M."/>
            <person name="Rouhier N."/>
            <person name="Schmutz J."/>
            <person name="Yin T."/>
            <person name="Chalot M."/>
            <person name="Henrissat B."/>
            <person name="Kuees U."/>
            <person name="Lucas S."/>
            <person name="Van de Peer Y."/>
            <person name="Podila G.K."/>
            <person name="Polle A."/>
            <person name="Pukkila P.J."/>
            <person name="Richardson P.M."/>
            <person name="Rouze P."/>
            <person name="Sanders I.R."/>
            <person name="Stajich J.E."/>
            <person name="Tunlid A."/>
            <person name="Tuskan G."/>
            <person name="Grigoriev I.V."/>
        </authorList>
    </citation>
    <scope>NUCLEOTIDE SEQUENCE [LARGE SCALE GENOMIC DNA]</scope>
    <source>
        <strain evidence="4">S238N-H82 / ATCC MYA-4686</strain>
    </source>
</reference>
<dbReference type="GeneID" id="6077095"/>
<dbReference type="Proteomes" id="UP000001194">
    <property type="component" value="Unassembled WGS sequence"/>
</dbReference>
<dbReference type="Pfam" id="PF20681">
    <property type="entry name" value="DUF6818"/>
    <property type="match status" value="1"/>
</dbReference>
<dbReference type="EMBL" id="DS547103">
    <property type="protein sequence ID" value="EDR07680.1"/>
    <property type="molecule type" value="Genomic_DNA"/>
</dbReference>
<sequence length="286" mass="31124">MLSEALQTWSDPATGLKYTHSGNGSWQCVASPRPSGPSINTNLMVRDTTGQLKASKGPLIQSLLLDSQSAKDWLPIGGHAWNSAADEFAQWAEENSCPVRTAKSLKAKFKQFVRTSKPTGDAECPPHIECAHFIEDQINEKAGTWELDDADIVDAYEDPIEISDDEEEEETVPPRTPAITQPVCNTNRTATPAIQVKKEPNGPVVTWVGGSDDDNNINPRARLQDATPSPGTRVVTFDPSPSPVQPSARSLLSTPLPDLVEMYHSLKKIPLSSLEVNFKGDTQPSK</sequence>
<protein>
    <submittedName>
        <fullName evidence="3">Predicted protein</fullName>
    </submittedName>
</protein>
<organism evidence="4">
    <name type="scientific">Laccaria bicolor (strain S238N-H82 / ATCC MYA-4686)</name>
    <name type="common">Bicoloured deceiver</name>
    <name type="synonym">Laccaria laccata var. bicolor</name>
    <dbReference type="NCBI Taxonomy" id="486041"/>
    <lineage>
        <taxon>Eukaryota</taxon>
        <taxon>Fungi</taxon>
        <taxon>Dikarya</taxon>
        <taxon>Basidiomycota</taxon>
        <taxon>Agaricomycotina</taxon>
        <taxon>Agaricomycetes</taxon>
        <taxon>Agaricomycetidae</taxon>
        <taxon>Agaricales</taxon>
        <taxon>Agaricineae</taxon>
        <taxon>Hydnangiaceae</taxon>
        <taxon>Laccaria</taxon>
    </lineage>
</organism>
<evidence type="ECO:0000259" key="2">
    <source>
        <dbReference type="Pfam" id="PF20681"/>
    </source>
</evidence>
<evidence type="ECO:0000256" key="1">
    <source>
        <dbReference type="SAM" id="MobiDB-lite"/>
    </source>
</evidence>
<dbReference type="InParanoid" id="B0DC62"/>
<dbReference type="KEGG" id="lbc:LACBIDRAFT_327577"/>
<evidence type="ECO:0000313" key="3">
    <source>
        <dbReference type="EMBL" id="EDR07680.1"/>
    </source>
</evidence>
<gene>
    <name evidence="3" type="ORF">LACBIDRAFT_327577</name>
</gene>
<keyword evidence="4" id="KW-1185">Reference proteome</keyword>
<dbReference type="AlphaFoldDB" id="B0DC62"/>